<sequence length="494" mass="54533">MSYPISNSVNNGRPASSSESKSNVEHLEKAGADDTSVQHDRDLRRFDADAERKLVRKLDMRIMPALWAMYFLNYLDRSTIAQARLNGLEKHLGLVGSQFNVCVSILFVGYTVVQIPSNMLMSTQKIRPSLWMCGWMMVWAVISACTAVAKNYSSLVVIRFFLGVAEAPFYPGAIYLLSIFYPRREIATRQAILYSANIIAISFSGLIAAATFATLDGRGGLFGWQYLFIIEGCLTFGIAFIAIFMLPDHPLTTRWLTQEERELAQWRMDRDTVGMEPSKGAMAGLKQAIADGKLWVLVIMQTLHLASCGFNSFFPTVVSALGYNSTLTLVLTCPPYLSAGIAAILLAMSSGKRNERTWHITLSMLVAIIGFVISCVTLDVGARYTSCFLFCIGAYAANSIILGWVSATCGQTQEKKAASLSIVNVFANASFIYTPYLYPKSDGPKYLTANAANASFAFGVAVCAWILKVWLKAENREIRKRSASDGKDRLLFAY</sequence>
<dbReference type="Gene3D" id="1.20.1250.20">
    <property type="entry name" value="MFS general substrate transporter like domains"/>
    <property type="match status" value="2"/>
</dbReference>
<feature type="transmembrane region" description="Helical" evidence="7">
    <location>
        <begin position="155"/>
        <end position="180"/>
    </location>
</feature>
<dbReference type="Pfam" id="PF07690">
    <property type="entry name" value="MFS_1"/>
    <property type="match status" value="1"/>
</dbReference>
<evidence type="ECO:0000259" key="8">
    <source>
        <dbReference type="PROSITE" id="PS50850"/>
    </source>
</evidence>
<name>A0ABR1JNP2_9AGAR</name>
<evidence type="ECO:0000256" key="6">
    <source>
        <dbReference type="SAM" id="MobiDB-lite"/>
    </source>
</evidence>
<feature type="domain" description="Major facilitator superfamily (MFS) profile" evidence="8">
    <location>
        <begin position="62"/>
        <end position="494"/>
    </location>
</feature>
<feature type="transmembrane region" description="Helical" evidence="7">
    <location>
        <begin position="360"/>
        <end position="381"/>
    </location>
</feature>
<comment type="subcellular location">
    <subcellularLocation>
        <location evidence="1">Membrane</location>
        <topology evidence="1">Multi-pass membrane protein</topology>
    </subcellularLocation>
</comment>
<feature type="compositionally biased region" description="Basic and acidic residues" evidence="6">
    <location>
        <begin position="22"/>
        <end position="38"/>
    </location>
</feature>
<feature type="transmembrane region" description="Helical" evidence="7">
    <location>
        <begin position="294"/>
        <end position="314"/>
    </location>
</feature>
<feature type="compositionally biased region" description="Polar residues" evidence="6">
    <location>
        <begin position="1"/>
        <end position="21"/>
    </location>
</feature>
<evidence type="ECO:0000256" key="3">
    <source>
        <dbReference type="ARBA" id="ARBA00022692"/>
    </source>
</evidence>
<feature type="transmembrane region" description="Helical" evidence="7">
    <location>
        <begin position="192"/>
        <end position="212"/>
    </location>
</feature>
<feature type="transmembrane region" description="Helical" evidence="7">
    <location>
        <begin position="450"/>
        <end position="471"/>
    </location>
</feature>
<dbReference type="InterPro" id="IPR011701">
    <property type="entry name" value="MFS"/>
</dbReference>
<keyword evidence="4 7" id="KW-1133">Transmembrane helix</keyword>
<accession>A0ABR1JNP2</accession>
<evidence type="ECO:0000256" key="5">
    <source>
        <dbReference type="ARBA" id="ARBA00023136"/>
    </source>
</evidence>
<gene>
    <name evidence="9" type="ORF">VKT23_006472</name>
</gene>
<protein>
    <recommendedName>
        <fullName evidence="8">Major facilitator superfamily (MFS) profile domain-containing protein</fullName>
    </recommendedName>
</protein>
<evidence type="ECO:0000313" key="10">
    <source>
        <dbReference type="Proteomes" id="UP001498398"/>
    </source>
</evidence>
<dbReference type="EMBL" id="JBANRG010000008">
    <property type="protein sequence ID" value="KAK7464304.1"/>
    <property type="molecule type" value="Genomic_DNA"/>
</dbReference>
<feature type="region of interest" description="Disordered" evidence="6">
    <location>
        <begin position="1"/>
        <end position="38"/>
    </location>
</feature>
<feature type="transmembrane region" description="Helical" evidence="7">
    <location>
        <begin position="95"/>
        <end position="117"/>
    </location>
</feature>
<evidence type="ECO:0000256" key="2">
    <source>
        <dbReference type="ARBA" id="ARBA00022448"/>
    </source>
</evidence>
<keyword evidence="2" id="KW-0813">Transport</keyword>
<dbReference type="PROSITE" id="PS50850">
    <property type="entry name" value="MFS"/>
    <property type="match status" value="1"/>
</dbReference>
<feature type="transmembrane region" description="Helical" evidence="7">
    <location>
        <begin position="224"/>
        <end position="246"/>
    </location>
</feature>
<feature type="transmembrane region" description="Helical" evidence="7">
    <location>
        <begin position="326"/>
        <end position="348"/>
    </location>
</feature>
<evidence type="ECO:0000256" key="4">
    <source>
        <dbReference type="ARBA" id="ARBA00022989"/>
    </source>
</evidence>
<reference evidence="9 10" key="1">
    <citation type="submission" date="2024-01" db="EMBL/GenBank/DDBJ databases">
        <title>A draft genome for the cacao thread blight pathogen Marasmiellus scandens.</title>
        <authorList>
            <person name="Baruah I.K."/>
            <person name="Leung J."/>
            <person name="Bukari Y."/>
            <person name="Amoako-Attah I."/>
            <person name="Meinhardt L.W."/>
            <person name="Bailey B.A."/>
            <person name="Cohen S.P."/>
        </authorList>
    </citation>
    <scope>NUCLEOTIDE SEQUENCE [LARGE SCALE GENOMIC DNA]</scope>
    <source>
        <strain evidence="9 10">GH-19</strain>
    </source>
</reference>
<comment type="caution">
    <text evidence="9">The sequence shown here is derived from an EMBL/GenBank/DDBJ whole genome shotgun (WGS) entry which is preliminary data.</text>
</comment>
<dbReference type="Proteomes" id="UP001498398">
    <property type="component" value="Unassembled WGS sequence"/>
</dbReference>
<dbReference type="PANTHER" id="PTHR43791:SF62">
    <property type="entry name" value="MAJOR FACILITATOR SUPERFAMILY (MFS) PROFILE DOMAIN-CONTAINING PROTEIN"/>
    <property type="match status" value="1"/>
</dbReference>
<feature type="transmembrane region" description="Helical" evidence="7">
    <location>
        <begin position="58"/>
        <end position="75"/>
    </location>
</feature>
<dbReference type="PANTHER" id="PTHR43791">
    <property type="entry name" value="PERMEASE-RELATED"/>
    <property type="match status" value="1"/>
</dbReference>
<dbReference type="SUPFAM" id="SSF103473">
    <property type="entry name" value="MFS general substrate transporter"/>
    <property type="match status" value="1"/>
</dbReference>
<feature type="transmembrane region" description="Helical" evidence="7">
    <location>
        <begin position="417"/>
        <end position="438"/>
    </location>
</feature>
<evidence type="ECO:0000313" key="9">
    <source>
        <dbReference type="EMBL" id="KAK7464304.1"/>
    </source>
</evidence>
<organism evidence="9 10">
    <name type="scientific">Marasmiellus scandens</name>
    <dbReference type="NCBI Taxonomy" id="2682957"/>
    <lineage>
        <taxon>Eukaryota</taxon>
        <taxon>Fungi</taxon>
        <taxon>Dikarya</taxon>
        <taxon>Basidiomycota</taxon>
        <taxon>Agaricomycotina</taxon>
        <taxon>Agaricomycetes</taxon>
        <taxon>Agaricomycetidae</taxon>
        <taxon>Agaricales</taxon>
        <taxon>Marasmiineae</taxon>
        <taxon>Omphalotaceae</taxon>
        <taxon>Marasmiellus</taxon>
    </lineage>
</organism>
<dbReference type="InterPro" id="IPR036259">
    <property type="entry name" value="MFS_trans_sf"/>
</dbReference>
<evidence type="ECO:0000256" key="7">
    <source>
        <dbReference type="SAM" id="Phobius"/>
    </source>
</evidence>
<keyword evidence="10" id="KW-1185">Reference proteome</keyword>
<keyword evidence="3 7" id="KW-0812">Transmembrane</keyword>
<feature type="transmembrane region" description="Helical" evidence="7">
    <location>
        <begin position="129"/>
        <end position="149"/>
    </location>
</feature>
<evidence type="ECO:0000256" key="1">
    <source>
        <dbReference type="ARBA" id="ARBA00004141"/>
    </source>
</evidence>
<keyword evidence="5 7" id="KW-0472">Membrane</keyword>
<dbReference type="InterPro" id="IPR020846">
    <property type="entry name" value="MFS_dom"/>
</dbReference>
<proteinExistence type="predicted"/>
<feature type="transmembrane region" description="Helical" evidence="7">
    <location>
        <begin position="387"/>
        <end position="405"/>
    </location>
</feature>